<sequence>MEKERPAPNLTKDTLFKRSSRAEDKWEQTNSVSRAMMDADENARRKKTERLRKMRLEAEGGESGREEAAPVPVRKRQAVPGAKRSLALKDE</sequence>
<dbReference type="OrthoDB" id="7917227at2"/>
<proteinExistence type="predicted"/>
<reference evidence="2 3" key="1">
    <citation type="journal article" date="2015" name="Antonie Van Leeuwenhoek">
        <title>Oricola cellulosilytica gen. nov., sp. nov., a cellulose-degrading bacterium of the family Phyllobacteriaceae isolated from surface seashore water, and emended descriptions of Mesorhizobium loti and Phyllobacterium myrsinacearum.</title>
        <authorList>
            <person name="Hameed A."/>
            <person name="Shahina M."/>
            <person name="Lai W.A."/>
            <person name="Lin S.Y."/>
            <person name="Young L.S."/>
            <person name="Liu Y.C."/>
            <person name="Hsu Y.H."/>
            <person name="Young C.C."/>
        </authorList>
    </citation>
    <scope>NUCLEOTIDE SEQUENCE [LARGE SCALE GENOMIC DNA]</scope>
    <source>
        <strain evidence="2 3">KCTC 52183</strain>
    </source>
</reference>
<dbReference type="Proteomes" id="UP000291301">
    <property type="component" value="Unassembled WGS sequence"/>
</dbReference>
<feature type="compositionally biased region" description="Basic and acidic residues" evidence="1">
    <location>
        <begin position="14"/>
        <end position="27"/>
    </location>
</feature>
<dbReference type="EMBL" id="SJST01000008">
    <property type="protein sequence ID" value="TCD11797.1"/>
    <property type="molecule type" value="Genomic_DNA"/>
</dbReference>
<dbReference type="AlphaFoldDB" id="A0A4R0P543"/>
<evidence type="ECO:0000313" key="2">
    <source>
        <dbReference type="EMBL" id="TCD11797.1"/>
    </source>
</evidence>
<protein>
    <submittedName>
        <fullName evidence="2">Uncharacterized protein</fullName>
    </submittedName>
</protein>
<accession>A0A4R0P543</accession>
<dbReference type="RefSeq" id="WP_131570725.1">
    <property type="nucleotide sequence ID" value="NZ_JAINFK010000007.1"/>
</dbReference>
<evidence type="ECO:0000313" key="3">
    <source>
        <dbReference type="Proteomes" id="UP000291301"/>
    </source>
</evidence>
<evidence type="ECO:0000256" key="1">
    <source>
        <dbReference type="SAM" id="MobiDB-lite"/>
    </source>
</evidence>
<name>A0A4R0P543_9HYPH</name>
<feature type="compositionally biased region" description="Basic residues" evidence="1">
    <location>
        <begin position="44"/>
        <end position="53"/>
    </location>
</feature>
<gene>
    <name evidence="2" type="ORF">E0D97_15770</name>
</gene>
<comment type="caution">
    <text evidence="2">The sequence shown here is derived from an EMBL/GenBank/DDBJ whole genome shotgun (WGS) entry which is preliminary data.</text>
</comment>
<feature type="compositionally biased region" description="Basic and acidic residues" evidence="1">
    <location>
        <begin position="54"/>
        <end position="68"/>
    </location>
</feature>
<keyword evidence="3" id="KW-1185">Reference proteome</keyword>
<organism evidence="2 3">
    <name type="scientific">Oricola cellulosilytica</name>
    <dbReference type="NCBI Taxonomy" id="1429082"/>
    <lineage>
        <taxon>Bacteria</taxon>
        <taxon>Pseudomonadati</taxon>
        <taxon>Pseudomonadota</taxon>
        <taxon>Alphaproteobacteria</taxon>
        <taxon>Hyphomicrobiales</taxon>
        <taxon>Ahrensiaceae</taxon>
        <taxon>Oricola</taxon>
    </lineage>
</organism>
<feature type="region of interest" description="Disordered" evidence="1">
    <location>
        <begin position="1"/>
        <end position="91"/>
    </location>
</feature>